<evidence type="ECO:0000256" key="6">
    <source>
        <dbReference type="ARBA" id="ARBA00023242"/>
    </source>
</evidence>
<dbReference type="GO" id="GO:0005737">
    <property type="term" value="C:cytoplasm"/>
    <property type="evidence" value="ECO:0007669"/>
    <property type="project" value="UniProtKB-SubCell"/>
</dbReference>
<evidence type="ECO:0000256" key="2">
    <source>
        <dbReference type="ARBA" id="ARBA00004496"/>
    </source>
</evidence>
<keyword evidence="5" id="KW-0963">Cytoplasm</keyword>
<comment type="subcellular location">
    <subcellularLocation>
        <location evidence="2">Cytoplasm</location>
    </subcellularLocation>
    <subcellularLocation>
        <location evidence="1">Nucleus</location>
    </subcellularLocation>
</comment>
<comment type="caution">
    <text evidence="7">The sequence shown here is derived from an EMBL/GenBank/DDBJ whole genome shotgun (WGS) entry which is preliminary data.</text>
</comment>
<organism evidence="7 8">
    <name type="scientific">Maudiozyma humilis</name>
    <name type="common">Sour dough yeast</name>
    <name type="synonym">Kazachstania humilis</name>
    <dbReference type="NCBI Taxonomy" id="51915"/>
    <lineage>
        <taxon>Eukaryota</taxon>
        <taxon>Fungi</taxon>
        <taxon>Dikarya</taxon>
        <taxon>Ascomycota</taxon>
        <taxon>Saccharomycotina</taxon>
        <taxon>Saccharomycetes</taxon>
        <taxon>Saccharomycetales</taxon>
        <taxon>Saccharomycetaceae</taxon>
        <taxon>Maudiozyma</taxon>
    </lineage>
</organism>
<evidence type="ECO:0000313" key="7">
    <source>
        <dbReference type="EMBL" id="GMM53778.1"/>
    </source>
</evidence>
<evidence type="ECO:0000256" key="1">
    <source>
        <dbReference type="ARBA" id="ARBA00004123"/>
    </source>
</evidence>
<dbReference type="InterPro" id="IPR039924">
    <property type="entry name" value="ICln/Lot5/Saf5"/>
</dbReference>
<dbReference type="EMBL" id="BTGD01000001">
    <property type="protein sequence ID" value="GMM53778.1"/>
    <property type="molecule type" value="Genomic_DNA"/>
</dbReference>
<name>A0AAV5RQR3_MAUHU</name>
<evidence type="ECO:0000313" key="8">
    <source>
        <dbReference type="Proteomes" id="UP001377567"/>
    </source>
</evidence>
<keyword evidence="8" id="KW-1185">Reference proteome</keyword>
<dbReference type="Proteomes" id="UP001377567">
    <property type="component" value="Unassembled WGS sequence"/>
</dbReference>
<dbReference type="Pfam" id="PF03517">
    <property type="entry name" value="Voldacs"/>
    <property type="match status" value="1"/>
</dbReference>
<dbReference type="GO" id="GO:0005634">
    <property type="term" value="C:nucleus"/>
    <property type="evidence" value="ECO:0007669"/>
    <property type="project" value="UniProtKB-SubCell"/>
</dbReference>
<accession>A0AAV5RQR3</accession>
<evidence type="ECO:0000256" key="5">
    <source>
        <dbReference type="ARBA" id="ARBA00022490"/>
    </source>
</evidence>
<gene>
    <name evidence="7" type="ORF">DAKH74_003940</name>
</gene>
<dbReference type="AlphaFoldDB" id="A0AAV5RQR3"/>
<sequence>MSDTVTSESVGTTGCCAVWVKPTVENVVPYKQYRRTQPEMNQSLEQDQNASALDLLLGGGRNLVLSVMGGAVGSDGQNTECLDPVELFILNHCIVLWFDGLGHGIQIPYSSVLYHASRQVAYRNEGHKLEILLTLERDTVLDGLFPRSGHQIMVETGDTPPEFTMQSVELILTPKYSMYDRHYNAEIETLFTFANFGINRGDDLVNNCNEALAAGMEIYGEQQDREADQQYENYTPETSVETSVPPQGQANEPAAIYTGFQDALGSYAAFSNSGRADDLGNYTAEQLSHDADAGMSMQL</sequence>
<evidence type="ECO:0000256" key="4">
    <source>
        <dbReference type="ARBA" id="ARBA00015935"/>
    </source>
</evidence>
<comment type="similarity">
    <text evidence="3">Belongs to the LOT5 family.</text>
</comment>
<keyword evidence="6" id="KW-0539">Nucleus</keyword>
<reference evidence="7 8" key="1">
    <citation type="journal article" date="2023" name="Elife">
        <title>Identification of key yeast species and microbe-microbe interactions impacting larval growth of Drosophila in the wild.</title>
        <authorList>
            <person name="Mure A."/>
            <person name="Sugiura Y."/>
            <person name="Maeda R."/>
            <person name="Honda K."/>
            <person name="Sakurai N."/>
            <person name="Takahashi Y."/>
            <person name="Watada M."/>
            <person name="Katoh T."/>
            <person name="Gotoh A."/>
            <person name="Gotoh Y."/>
            <person name="Taniguchi I."/>
            <person name="Nakamura K."/>
            <person name="Hayashi T."/>
            <person name="Katayama T."/>
            <person name="Uemura T."/>
            <person name="Hattori Y."/>
        </authorList>
    </citation>
    <scope>NUCLEOTIDE SEQUENCE [LARGE SCALE GENOMIC DNA]</scope>
    <source>
        <strain evidence="7 8">KH-74</strain>
    </source>
</reference>
<evidence type="ECO:0000256" key="3">
    <source>
        <dbReference type="ARBA" id="ARBA00006172"/>
    </source>
</evidence>
<proteinExistence type="inferred from homology"/>
<protein>
    <recommendedName>
        <fullName evidence="4">Protein LOT5</fullName>
    </recommendedName>
</protein>